<organism evidence="10 11">
    <name type="scientific">Halocynthiibacter halioticoli</name>
    <dbReference type="NCBI Taxonomy" id="2986804"/>
    <lineage>
        <taxon>Bacteria</taxon>
        <taxon>Pseudomonadati</taxon>
        <taxon>Pseudomonadota</taxon>
        <taxon>Alphaproteobacteria</taxon>
        <taxon>Rhodobacterales</taxon>
        <taxon>Paracoccaceae</taxon>
        <taxon>Halocynthiibacter</taxon>
    </lineage>
</organism>
<comment type="subcellular location">
    <subcellularLocation>
        <location evidence="1">Cell inner membrane</location>
        <topology evidence="1">Multi-pass membrane protein</topology>
    </subcellularLocation>
</comment>
<gene>
    <name evidence="10" type="ORF">OH136_13895</name>
</gene>
<feature type="transmembrane region" description="Helical" evidence="8">
    <location>
        <begin position="37"/>
        <end position="59"/>
    </location>
</feature>
<feature type="domain" description="ABC-2 type transporter transmembrane" evidence="9">
    <location>
        <begin position="19"/>
        <end position="224"/>
    </location>
</feature>
<dbReference type="PANTHER" id="PTHR30413:SF8">
    <property type="entry name" value="TRANSPORT PERMEASE PROTEIN"/>
    <property type="match status" value="1"/>
</dbReference>
<feature type="transmembrane region" description="Helical" evidence="8">
    <location>
        <begin position="112"/>
        <end position="135"/>
    </location>
</feature>
<reference evidence="10" key="1">
    <citation type="submission" date="2022-10" db="EMBL/GenBank/DDBJ databases">
        <authorList>
            <person name="Yue Y."/>
        </authorList>
    </citation>
    <scope>NUCLEOTIDE SEQUENCE</scope>
    <source>
        <strain evidence="10">Z654</strain>
    </source>
</reference>
<dbReference type="AlphaFoldDB" id="A0AAE3J2I4"/>
<comment type="caution">
    <text evidence="10">The sequence shown here is derived from an EMBL/GenBank/DDBJ whole genome shotgun (WGS) entry which is preliminary data.</text>
</comment>
<dbReference type="EMBL" id="JAOYFC010000003">
    <property type="protein sequence ID" value="MCV6825650.1"/>
    <property type="molecule type" value="Genomic_DNA"/>
</dbReference>
<feature type="transmembrane region" description="Helical" evidence="8">
    <location>
        <begin position="147"/>
        <end position="173"/>
    </location>
</feature>
<keyword evidence="7 8" id="KW-0472">Membrane</keyword>
<evidence type="ECO:0000259" key="9">
    <source>
        <dbReference type="Pfam" id="PF01061"/>
    </source>
</evidence>
<evidence type="ECO:0000256" key="7">
    <source>
        <dbReference type="ARBA" id="ARBA00023136"/>
    </source>
</evidence>
<feature type="transmembrane region" description="Helical" evidence="8">
    <location>
        <begin position="237"/>
        <end position="254"/>
    </location>
</feature>
<proteinExistence type="inferred from homology"/>
<dbReference type="InterPro" id="IPR013525">
    <property type="entry name" value="ABC2_TM"/>
</dbReference>
<name>A0AAE3J2I4_9RHOB</name>
<evidence type="ECO:0000256" key="5">
    <source>
        <dbReference type="ARBA" id="ARBA00022692"/>
    </source>
</evidence>
<evidence type="ECO:0000313" key="10">
    <source>
        <dbReference type="EMBL" id="MCV6825650.1"/>
    </source>
</evidence>
<keyword evidence="5 8" id="KW-0812">Transmembrane</keyword>
<keyword evidence="6 8" id="KW-1133">Transmembrane helix</keyword>
<evidence type="ECO:0000256" key="1">
    <source>
        <dbReference type="ARBA" id="ARBA00004429"/>
    </source>
</evidence>
<evidence type="ECO:0000313" key="11">
    <source>
        <dbReference type="Proteomes" id="UP001208041"/>
    </source>
</evidence>
<dbReference type="PANTHER" id="PTHR30413">
    <property type="entry name" value="INNER MEMBRANE TRANSPORT PERMEASE"/>
    <property type="match status" value="1"/>
</dbReference>
<evidence type="ECO:0000256" key="4">
    <source>
        <dbReference type="ARBA" id="ARBA00022475"/>
    </source>
</evidence>
<keyword evidence="4" id="KW-1003">Cell membrane</keyword>
<dbReference type="InterPro" id="IPR000412">
    <property type="entry name" value="ABC_2_transport"/>
</dbReference>
<keyword evidence="3" id="KW-0813">Transport</keyword>
<dbReference type="GO" id="GO:0043190">
    <property type="term" value="C:ATP-binding cassette (ABC) transporter complex"/>
    <property type="evidence" value="ECO:0007669"/>
    <property type="project" value="InterPro"/>
</dbReference>
<dbReference type="Pfam" id="PF01061">
    <property type="entry name" value="ABC2_membrane"/>
    <property type="match status" value="1"/>
</dbReference>
<keyword evidence="11" id="KW-1185">Reference proteome</keyword>
<comment type="similarity">
    <text evidence="2">Belongs to the ABC-2 integral membrane protein family.</text>
</comment>
<dbReference type="GO" id="GO:0015920">
    <property type="term" value="P:lipopolysaccharide transport"/>
    <property type="evidence" value="ECO:0007669"/>
    <property type="project" value="TreeGrafter"/>
</dbReference>
<dbReference type="PRINTS" id="PR00164">
    <property type="entry name" value="ABC2TRNSPORT"/>
</dbReference>
<sequence length="265" mass="29604">MTLANQISSERRFKFCRTVFALILREMATTYGRSPGGYVWAFLEPLAGITLLSLVFSIAFNAPPLGSSFPLFYASGFLPFLYYTEVSQKLAAALRFSRPLLFYPTVTFWDAICARLILTVLTNAVVMIVIFYALISLETGSPNLRPIHLLNAFLMTTALGFGVGVMNCFLIMASPLWERLWGIANKPLFIISGVLFLIDDVPDKYADLLAFNPIVHIVGEARKGIYSNYTGNYVNSIFVYGLSMTLLALGIMLLRRFHKHLLNNG</sequence>
<feature type="transmembrane region" description="Helical" evidence="8">
    <location>
        <begin position="71"/>
        <end position="91"/>
    </location>
</feature>
<evidence type="ECO:0000256" key="8">
    <source>
        <dbReference type="SAM" id="Phobius"/>
    </source>
</evidence>
<evidence type="ECO:0000256" key="3">
    <source>
        <dbReference type="ARBA" id="ARBA00022448"/>
    </source>
</evidence>
<accession>A0AAE3J2I4</accession>
<protein>
    <submittedName>
        <fullName evidence="10">ABC transporter permease</fullName>
    </submittedName>
</protein>
<evidence type="ECO:0000256" key="6">
    <source>
        <dbReference type="ARBA" id="ARBA00022989"/>
    </source>
</evidence>
<dbReference type="RefSeq" id="WP_263954582.1">
    <property type="nucleotide sequence ID" value="NZ_JAOYFC010000003.1"/>
</dbReference>
<dbReference type="Proteomes" id="UP001208041">
    <property type="component" value="Unassembled WGS sequence"/>
</dbReference>
<dbReference type="GO" id="GO:0140359">
    <property type="term" value="F:ABC-type transporter activity"/>
    <property type="evidence" value="ECO:0007669"/>
    <property type="project" value="InterPro"/>
</dbReference>
<evidence type="ECO:0000256" key="2">
    <source>
        <dbReference type="ARBA" id="ARBA00007783"/>
    </source>
</evidence>